<dbReference type="Gene3D" id="1.20.120.910">
    <property type="entry name" value="DksA, coiled-coil domain"/>
    <property type="match status" value="1"/>
</dbReference>
<dbReference type="Proteomes" id="UP000198861">
    <property type="component" value="Unassembled WGS sequence"/>
</dbReference>
<evidence type="ECO:0000256" key="1">
    <source>
        <dbReference type="ARBA" id="ARBA00022723"/>
    </source>
</evidence>
<feature type="domain" description="Zinc finger DksA/TraR C4-type" evidence="5">
    <location>
        <begin position="34"/>
        <end position="64"/>
    </location>
</feature>
<evidence type="ECO:0000256" key="3">
    <source>
        <dbReference type="ARBA" id="ARBA00022833"/>
    </source>
</evidence>
<dbReference type="RefSeq" id="WP_091013463.1">
    <property type="nucleotide sequence ID" value="NZ_FOKJ01000032.1"/>
</dbReference>
<gene>
    <name evidence="6" type="ORF">SAMN04244571_02148</name>
</gene>
<evidence type="ECO:0000256" key="2">
    <source>
        <dbReference type="ARBA" id="ARBA00022771"/>
    </source>
</evidence>
<organism evidence="6 7">
    <name type="scientific">Azotobacter beijerinckii</name>
    <dbReference type="NCBI Taxonomy" id="170623"/>
    <lineage>
        <taxon>Bacteria</taxon>
        <taxon>Pseudomonadati</taxon>
        <taxon>Pseudomonadota</taxon>
        <taxon>Gammaproteobacteria</taxon>
        <taxon>Pseudomonadales</taxon>
        <taxon>Pseudomonadaceae</taxon>
        <taxon>Azotobacter</taxon>
    </lineage>
</organism>
<evidence type="ECO:0000256" key="4">
    <source>
        <dbReference type="PROSITE-ProRule" id="PRU00510"/>
    </source>
</evidence>
<keyword evidence="1" id="KW-0479">Metal-binding</keyword>
<dbReference type="PANTHER" id="PTHR38777">
    <property type="entry name" value="FELS-2 PROPHAGE PROTEIN"/>
    <property type="match status" value="1"/>
</dbReference>
<dbReference type="EMBL" id="FOKJ01000032">
    <property type="protein sequence ID" value="SFB30122.1"/>
    <property type="molecule type" value="Genomic_DNA"/>
</dbReference>
<keyword evidence="7" id="KW-1185">Reference proteome</keyword>
<comment type="caution">
    <text evidence="6">The sequence shown here is derived from an EMBL/GenBank/DDBJ whole genome shotgun (WGS) entry which is preliminary data.</text>
</comment>
<keyword evidence="3" id="KW-0862">Zinc</keyword>
<proteinExistence type="predicted"/>
<feature type="zinc finger region" description="dksA C4-type" evidence="4">
    <location>
        <begin position="35"/>
        <end position="59"/>
    </location>
</feature>
<evidence type="ECO:0000313" key="6">
    <source>
        <dbReference type="EMBL" id="SFB30122.1"/>
    </source>
</evidence>
<protein>
    <submittedName>
        <fullName evidence="6">Transcriptional regulator, TraR/DksA family</fullName>
    </submittedName>
</protein>
<dbReference type="InterPro" id="IPR012783">
    <property type="entry name" value="Znf_C4_TraR"/>
</dbReference>
<reference evidence="6 7" key="1">
    <citation type="submission" date="2016-10" db="EMBL/GenBank/DDBJ databases">
        <authorList>
            <person name="Varghese N."/>
            <person name="Submissions S."/>
        </authorList>
    </citation>
    <scope>NUCLEOTIDE SEQUENCE [LARGE SCALE GENOMIC DNA]</scope>
    <source>
        <strain evidence="6 7">DSM 282</strain>
    </source>
</reference>
<dbReference type="PROSITE" id="PS51128">
    <property type="entry name" value="ZF_DKSA_2"/>
    <property type="match status" value="1"/>
</dbReference>
<sequence>MADVIDQANEWAEQMRLGAIARQCHRSAAPSALWCEDCGERIPEGRRVAVSGCDCCVSCQEIREIRGN</sequence>
<dbReference type="Pfam" id="PF01258">
    <property type="entry name" value="zf-dskA_traR"/>
    <property type="match status" value="1"/>
</dbReference>
<evidence type="ECO:0000259" key="5">
    <source>
        <dbReference type="Pfam" id="PF01258"/>
    </source>
</evidence>
<dbReference type="PANTHER" id="PTHR38777:SF1">
    <property type="entry name" value="DNAK SUPPRESSOR PROTEIN"/>
    <property type="match status" value="1"/>
</dbReference>
<evidence type="ECO:0000313" key="7">
    <source>
        <dbReference type="Proteomes" id="UP000198861"/>
    </source>
</evidence>
<name>A0A1I0ZXP8_9GAMM</name>
<dbReference type="InterPro" id="IPR000962">
    <property type="entry name" value="Znf_DskA_TraR"/>
</dbReference>
<dbReference type="NCBIfam" id="TIGR02419">
    <property type="entry name" value="C4_traR_proteo"/>
    <property type="match status" value="1"/>
</dbReference>
<keyword evidence="2" id="KW-0863">Zinc-finger</keyword>
<accession>A0A1I0ZXP8</accession>
<dbReference type="SUPFAM" id="SSF57716">
    <property type="entry name" value="Glucocorticoid receptor-like (DNA-binding domain)"/>
    <property type="match status" value="1"/>
</dbReference>